<dbReference type="Gene3D" id="3.30.50.10">
    <property type="entry name" value="Erythroid Transcription Factor GATA-1, subunit A"/>
    <property type="match status" value="1"/>
</dbReference>
<keyword evidence="1" id="KW-0805">Transcription regulation</keyword>
<dbReference type="InterPro" id="IPR013088">
    <property type="entry name" value="Znf_NHR/GATA"/>
</dbReference>
<name>A0AA39S964_ACESA</name>
<evidence type="ECO:0000313" key="7">
    <source>
        <dbReference type="Proteomes" id="UP001168877"/>
    </source>
</evidence>
<dbReference type="SUPFAM" id="SSF57716">
    <property type="entry name" value="Glucocorticoid receptor-like (DNA-binding domain)"/>
    <property type="match status" value="1"/>
</dbReference>
<dbReference type="Pfam" id="PF00320">
    <property type="entry name" value="GATA"/>
    <property type="match status" value="1"/>
</dbReference>
<dbReference type="CDD" id="cd00202">
    <property type="entry name" value="ZnF_GATA"/>
    <property type="match status" value="1"/>
</dbReference>
<dbReference type="GO" id="GO:0006355">
    <property type="term" value="P:regulation of DNA-templated transcription"/>
    <property type="evidence" value="ECO:0007669"/>
    <property type="project" value="InterPro"/>
</dbReference>
<organism evidence="6 7">
    <name type="scientific">Acer saccharum</name>
    <name type="common">Sugar maple</name>
    <dbReference type="NCBI Taxonomy" id="4024"/>
    <lineage>
        <taxon>Eukaryota</taxon>
        <taxon>Viridiplantae</taxon>
        <taxon>Streptophyta</taxon>
        <taxon>Embryophyta</taxon>
        <taxon>Tracheophyta</taxon>
        <taxon>Spermatophyta</taxon>
        <taxon>Magnoliopsida</taxon>
        <taxon>eudicotyledons</taxon>
        <taxon>Gunneridae</taxon>
        <taxon>Pentapetalae</taxon>
        <taxon>rosids</taxon>
        <taxon>malvids</taxon>
        <taxon>Sapindales</taxon>
        <taxon>Sapindaceae</taxon>
        <taxon>Hippocastanoideae</taxon>
        <taxon>Acereae</taxon>
        <taxon>Acer</taxon>
    </lineage>
</organism>
<keyword evidence="7" id="KW-1185">Reference proteome</keyword>
<sequence length="149" mass="16551">MAAFTHHNGIALSYIRRMHNQATPLWRNGPPEKPVLCNACGSRYRLRGTLLNYTPKHLMIIPSSNKSKNKNKRCNTIVKTENNFTNSFRVPATATASDHEADVSNKSTSFESQTSSGSTTSLSSYPDEKESNGSQLPGSISFYQSLKFF</sequence>
<evidence type="ECO:0000313" key="6">
    <source>
        <dbReference type="EMBL" id="KAK0589867.1"/>
    </source>
</evidence>
<dbReference type="PANTHER" id="PTHR46855:SF21">
    <property type="entry name" value="GATA ZINC FINGER PROTEIN"/>
    <property type="match status" value="1"/>
</dbReference>
<feature type="region of interest" description="Disordered" evidence="4">
    <location>
        <begin position="89"/>
        <end position="136"/>
    </location>
</feature>
<keyword evidence="2" id="KW-0238">DNA-binding</keyword>
<reference evidence="6" key="2">
    <citation type="submission" date="2023-06" db="EMBL/GenBank/DDBJ databases">
        <authorList>
            <person name="Swenson N.G."/>
            <person name="Wegrzyn J.L."/>
            <person name="Mcevoy S.L."/>
        </authorList>
    </citation>
    <scope>NUCLEOTIDE SEQUENCE</scope>
    <source>
        <strain evidence="6">NS2018</strain>
        <tissue evidence="6">Leaf</tissue>
    </source>
</reference>
<dbReference type="PANTHER" id="PTHR46855">
    <property type="entry name" value="OSJNBB0038F03.10 PROTEIN"/>
    <property type="match status" value="1"/>
</dbReference>
<dbReference type="Proteomes" id="UP001168877">
    <property type="component" value="Unassembled WGS sequence"/>
</dbReference>
<evidence type="ECO:0000259" key="5">
    <source>
        <dbReference type="SMART" id="SM00401"/>
    </source>
</evidence>
<evidence type="ECO:0000256" key="3">
    <source>
        <dbReference type="ARBA" id="ARBA00023163"/>
    </source>
</evidence>
<dbReference type="AlphaFoldDB" id="A0AA39S964"/>
<proteinExistence type="predicted"/>
<reference evidence="6" key="1">
    <citation type="journal article" date="2022" name="Plant J.">
        <title>Strategies of tolerance reflected in two North American maple genomes.</title>
        <authorList>
            <person name="McEvoy S.L."/>
            <person name="Sezen U.U."/>
            <person name="Trouern-Trend A."/>
            <person name="McMahon S.M."/>
            <person name="Schaberg P.G."/>
            <person name="Yang J."/>
            <person name="Wegrzyn J.L."/>
            <person name="Swenson N.G."/>
        </authorList>
    </citation>
    <scope>NUCLEOTIDE SEQUENCE</scope>
    <source>
        <strain evidence="6">NS2018</strain>
    </source>
</reference>
<feature type="compositionally biased region" description="Low complexity" evidence="4">
    <location>
        <begin position="104"/>
        <end position="124"/>
    </location>
</feature>
<keyword evidence="3" id="KW-0804">Transcription</keyword>
<dbReference type="InterPro" id="IPR000679">
    <property type="entry name" value="Znf_GATA"/>
</dbReference>
<comment type="caution">
    <text evidence="6">The sequence shown here is derived from an EMBL/GenBank/DDBJ whole genome shotgun (WGS) entry which is preliminary data.</text>
</comment>
<dbReference type="GO" id="GO:0008270">
    <property type="term" value="F:zinc ion binding"/>
    <property type="evidence" value="ECO:0007669"/>
    <property type="project" value="InterPro"/>
</dbReference>
<gene>
    <name evidence="6" type="ORF">LWI29_019421</name>
</gene>
<dbReference type="GO" id="GO:0043565">
    <property type="term" value="F:sequence-specific DNA binding"/>
    <property type="evidence" value="ECO:0007669"/>
    <property type="project" value="InterPro"/>
</dbReference>
<evidence type="ECO:0000256" key="4">
    <source>
        <dbReference type="SAM" id="MobiDB-lite"/>
    </source>
</evidence>
<dbReference type="SMART" id="SM00401">
    <property type="entry name" value="ZnF_GATA"/>
    <property type="match status" value="1"/>
</dbReference>
<feature type="domain" description="GATA-type" evidence="5">
    <location>
        <begin position="18"/>
        <end position="61"/>
    </location>
</feature>
<evidence type="ECO:0000256" key="1">
    <source>
        <dbReference type="ARBA" id="ARBA00023015"/>
    </source>
</evidence>
<accession>A0AA39S964</accession>
<protein>
    <recommendedName>
        <fullName evidence="5">GATA-type domain-containing protein</fullName>
    </recommendedName>
</protein>
<dbReference type="InterPro" id="IPR044589">
    <property type="entry name" value="GATA26/27"/>
</dbReference>
<evidence type="ECO:0000256" key="2">
    <source>
        <dbReference type="ARBA" id="ARBA00023125"/>
    </source>
</evidence>
<dbReference type="EMBL" id="JAUESC010000381">
    <property type="protein sequence ID" value="KAK0589867.1"/>
    <property type="molecule type" value="Genomic_DNA"/>
</dbReference>